<dbReference type="InterPro" id="IPR038938">
    <property type="entry name" value="D27-like"/>
</dbReference>
<name>A0A7S3UE56_9CHLO</name>
<accession>A0A7S3UE56</accession>
<evidence type="ECO:0000313" key="3">
    <source>
        <dbReference type="EMBL" id="CAE0611849.1"/>
    </source>
</evidence>
<organism evidence="3">
    <name type="scientific">Picocystis salinarum</name>
    <dbReference type="NCBI Taxonomy" id="88271"/>
    <lineage>
        <taxon>Eukaryota</taxon>
        <taxon>Viridiplantae</taxon>
        <taxon>Chlorophyta</taxon>
        <taxon>Picocystophyceae</taxon>
        <taxon>Picocystales</taxon>
        <taxon>Picocystaceae</taxon>
        <taxon>Picocystis</taxon>
    </lineage>
</organism>
<dbReference type="AlphaFoldDB" id="A0A7S3UE56"/>
<evidence type="ECO:0000259" key="2">
    <source>
        <dbReference type="Pfam" id="PF13225"/>
    </source>
</evidence>
<gene>
    <name evidence="3" type="ORF">PSAL00342_LOCUS5684</name>
</gene>
<sequence>MEGRLGTSRGWTRTKRGARGKWNDRKGAVEGNKGARSAKRTAQVETREGKRVHKDSWMDLAFIAGCRLTFGKWARWQSSRRWTDEDSYVGMVEVARELSRGKTAEQQKQSVLLGFPKIPPLFRKLFPLTRWGAEVNAKITVSMFEWLVGPSTIEEEEVPALGGTVRSTVVVEKCRFLEESSCTGMCVNMCKAPMQTFFTEELGMPLTMKPNFEDMSCRMIFGQLPPPLEEDEAMTSPCLKSCPTAAATLAKCPSAGKL</sequence>
<proteinExistence type="predicted"/>
<dbReference type="InterPro" id="IPR025114">
    <property type="entry name" value="D27-like_C"/>
</dbReference>
<feature type="region of interest" description="Disordered" evidence="1">
    <location>
        <begin position="1"/>
        <end position="48"/>
    </location>
</feature>
<dbReference type="EMBL" id="HBIS01006285">
    <property type="protein sequence ID" value="CAE0611849.1"/>
    <property type="molecule type" value="Transcribed_RNA"/>
</dbReference>
<reference evidence="3" key="1">
    <citation type="submission" date="2021-01" db="EMBL/GenBank/DDBJ databases">
        <authorList>
            <person name="Corre E."/>
            <person name="Pelletier E."/>
            <person name="Niang G."/>
            <person name="Scheremetjew M."/>
            <person name="Finn R."/>
            <person name="Kale V."/>
            <person name="Holt S."/>
            <person name="Cochrane G."/>
            <person name="Meng A."/>
            <person name="Brown T."/>
            <person name="Cohen L."/>
        </authorList>
    </citation>
    <scope>NUCLEOTIDE SEQUENCE</scope>
    <source>
        <strain evidence="3">CCMP1897</strain>
    </source>
</reference>
<dbReference type="GO" id="GO:0005506">
    <property type="term" value="F:iron ion binding"/>
    <property type="evidence" value="ECO:0007669"/>
    <property type="project" value="InterPro"/>
</dbReference>
<dbReference type="PANTHER" id="PTHR33591:SF7">
    <property type="entry name" value="BETA-CAROTENE ISOMERASE D27-LIKE C-TERMINAL DOMAIN-CONTAINING PROTEIN"/>
    <property type="match status" value="1"/>
</dbReference>
<dbReference type="Pfam" id="PF13225">
    <property type="entry name" value="D27-like_C"/>
    <property type="match status" value="1"/>
</dbReference>
<evidence type="ECO:0000256" key="1">
    <source>
        <dbReference type="SAM" id="MobiDB-lite"/>
    </source>
</evidence>
<feature type="domain" description="Beta-carotene isomerase D27-like C-terminal" evidence="2">
    <location>
        <begin position="146"/>
        <end position="230"/>
    </location>
</feature>
<protein>
    <recommendedName>
        <fullName evidence="2">Beta-carotene isomerase D27-like C-terminal domain-containing protein</fullName>
    </recommendedName>
</protein>
<dbReference type="PANTHER" id="PTHR33591">
    <property type="entry name" value="BETA-CAROTENE ISOMERASE D27"/>
    <property type="match status" value="1"/>
</dbReference>